<organism evidence="5 6">
    <name type="scientific">Nepenthes gracilis</name>
    <name type="common">Slender pitcher plant</name>
    <dbReference type="NCBI Taxonomy" id="150966"/>
    <lineage>
        <taxon>Eukaryota</taxon>
        <taxon>Viridiplantae</taxon>
        <taxon>Streptophyta</taxon>
        <taxon>Embryophyta</taxon>
        <taxon>Tracheophyta</taxon>
        <taxon>Spermatophyta</taxon>
        <taxon>Magnoliopsida</taxon>
        <taxon>eudicotyledons</taxon>
        <taxon>Gunneridae</taxon>
        <taxon>Pentapetalae</taxon>
        <taxon>Caryophyllales</taxon>
        <taxon>Nepenthaceae</taxon>
        <taxon>Nepenthes</taxon>
    </lineage>
</organism>
<reference evidence="5" key="1">
    <citation type="submission" date="2023-05" db="EMBL/GenBank/DDBJ databases">
        <title>Nepenthes gracilis genome sequencing.</title>
        <authorList>
            <person name="Fukushima K."/>
        </authorList>
    </citation>
    <scope>NUCLEOTIDE SEQUENCE</scope>
    <source>
        <strain evidence="5">SING2019-196</strain>
    </source>
</reference>
<dbReference type="PANTHER" id="PTHR48027">
    <property type="entry name" value="HETEROGENEOUS NUCLEAR RIBONUCLEOPROTEIN 87F-RELATED"/>
    <property type="match status" value="1"/>
</dbReference>
<feature type="compositionally biased region" description="Pro residues" evidence="3">
    <location>
        <begin position="225"/>
        <end position="249"/>
    </location>
</feature>
<feature type="compositionally biased region" description="Polar residues" evidence="3">
    <location>
        <begin position="251"/>
        <end position="265"/>
    </location>
</feature>
<dbReference type="Pfam" id="PF00076">
    <property type="entry name" value="RRM_1"/>
    <property type="match status" value="1"/>
</dbReference>
<dbReference type="InterPro" id="IPR012677">
    <property type="entry name" value="Nucleotide-bd_a/b_plait_sf"/>
</dbReference>
<dbReference type="EMBL" id="BSYO01000007">
    <property type="protein sequence ID" value="GMH07783.1"/>
    <property type="molecule type" value="Genomic_DNA"/>
</dbReference>
<keyword evidence="6" id="KW-1185">Reference proteome</keyword>
<comment type="caution">
    <text evidence="5">The sequence shown here is derived from an EMBL/GenBank/DDBJ whole genome shotgun (WGS) entry which is preliminary data.</text>
</comment>
<feature type="compositionally biased region" description="Polar residues" evidence="3">
    <location>
        <begin position="92"/>
        <end position="103"/>
    </location>
</feature>
<dbReference type="InterPro" id="IPR035979">
    <property type="entry name" value="RBD_domain_sf"/>
</dbReference>
<evidence type="ECO:0000313" key="5">
    <source>
        <dbReference type="EMBL" id="GMH07783.1"/>
    </source>
</evidence>
<sequence>MLMDYLSPSNEYGNQSPENYGFVPYRLLPVQNQPAFHNVFPSINQGHGLQGVRPDLVLSVTRSFGLLSSSYVGSTSTYPGAQYPMAYPGGMTSSRPLNGSPGSVHSIVGNSPSRPSSDANSSSKTQVEGPPGANLFIYNIPQEFGDQELENAFQQFGRVLSVKVFVDKATRDSKFFRFVSTDVYPRVDKPGISHSKDTDEPNPGPMPPSDPEPIQQDTPRNTPTPTLPPPHPSPLTPFPPPHQSVPMPPSNLDNPENKTNNPTQQKSPTKTLAPAPPPPHHSPLTLPPQSEPSKEGETVNGESNCCRDCCDCCRDCCRDCCSIL</sequence>
<accession>A0AAD3XKB3</accession>
<dbReference type="SUPFAM" id="SSF54928">
    <property type="entry name" value="RNA-binding domain, RBD"/>
    <property type="match status" value="1"/>
</dbReference>
<feature type="compositionally biased region" description="Pro residues" evidence="3">
    <location>
        <begin position="202"/>
        <end position="211"/>
    </location>
</feature>
<evidence type="ECO:0000256" key="3">
    <source>
        <dbReference type="SAM" id="MobiDB-lite"/>
    </source>
</evidence>
<feature type="compositionally biased region" description="Basic and acidic residues" evidence="3">
    <location>
        <begin position="185"/>
        <end position="199"/>
    </location>
</feature>
<protein>
    <recommendedName>
        <fullName evidence="4">RRM domain-containing protein</fullName>
    </recommendedName>
</protein>
<dbReference type="GO" id="GO:0003723">
    <property type="term" value="F:RNA binding"/>
    <property type="evidence" value="ECO:0007669"/>
    <property type="project" value="UniProtKB-UniRule"/>
</dbReference>
<evidence type="ECO:0000313" key="6">
    <source>
        <dbReference type="Proteomes" id="UP001279734"/>
    </source>
</evidence>
<dbReference type="AlphaFoldDB" id="A0AAD3XKB3"/>
<evidence type="ECO:0000256" key="2">
    <source>
        <dbReference type="PROSITE-ProRule" id="PRU00176"/>
    </source>
</evidence>
<dbReference type="PRINTS" id="PR01217">
    <property type="entry name" value="PRICHEXTENSN"/>
</dbReference>
<feature type="region of interest" description="Disordered" evidence="3">
    <location>
        <begin position="92"/>
        <end position="134"/>
    </location>
</feature>
<dbReference type="InterPro" id="IPR000504">
    <property type="entry name" value="RRM_dom"/>
</dbReference>
<dbReference type="Gene3D" id="3.30.70.330">
    <property type="match status" value="1"/>
</dbReference>
<keyword evidence="1 2" id="KW-0694">RNA-binding</keyword>
<evidence type="ECO:0000259" key="4">
    <source>
        <dbReference type="PROSITE" id="PS50102"/>
    </source>
</evidence>
<dbReference type="InterPro" id="IPR052462">
    <property type="entry name" value="SLIRP/GR-RBP-like"/>
</dbReference>
<feature type="compositionally biased region" description="Pro residues" evidence="3">
    <location>
        <begin position="274"/>
        <end position="290"/>
    </location>
</feature>
<feature type="region of interest" description="Disordered" evidence="3">
    <location>
        <begin position="185"/>
        <end position="304"/>
    </location>
</feature>
<proteinExistence type="predicted"/>
<evidence type="ECO:0000256" key="1">
    <source>
        <dbReference type="ARBA" id="ARBA00022884"/>
    </source>
</evidence>
<dbReference type="PROSITE" id="PS50102">
    <property type="entry name" value="RRM"/>
    <property type="match status" value="1"/>
</dbReference>
<gene>
    <name evidence="5" type="ORF">Nepgr_009623</name>
</gene>
<feature type="domain" description="RRM" evidence="4">
    <location>
        <begin position="133"/>
        <end position="180"/>
    </location>
</feature>
<dbReference type="Proteomes" id="UP001279734">
    <property type="component" value="Unassembled WGS sequence"/>
</dbReference>
<feature type="compositionally biased region" description="Low complexity" evidence="3">
    <location>
        <begin position="110"/>
        <end position="123"/>
    </location>
</feature>
<name>A0AAD3XKB3_NEPGR</name>